<accession>A0AAE3FY80</accession>
<dbReference type="Proteomes" id="UP001203207">
    <property type="component" value="Unassembled WGS sequence"/>
</dbReference>
<feature type="transmembrane region" description="Helical" evidence="1">
    <location>
        <begin position="37"/>
        <end position="55"/>
    </location>
</feature>
<evidence type="ECO:0000256" key="1">
    <source>
        <dbReference type="SAM" id="Phobius"/>
    </source>
</evidence>
<proteinExistence type="predicted"/>
<evidence type="ECO:0000313" key="3">
    <source>
        <dbReference type="EMBL" id="MCL9817401.1"/>
    </source>
</evidence>
<name>A0AAE3FY80_9EURY</name>
<feature type="domain" description="SHOCT" evidence="2">
    <location>
        <begin position="77"/>
        <end position="104"/>
    </location>
</feature>
<feature type="transmembrane region" description="Helical" evidence="1">
    <location>
        <begin position="12"/>
        <end position="31"/>
    </location>
</feature>
<dbReference type="RefSeq" id="WP_174653507.1">
    <property type="nucleotide sequence ID" value="NZ_JAKRVX010000003.1"/>
</dbReference>
<organism evidence="3 4">
    <name type="scientific">Natronocalculus amylovorans</name>
    <dbReference type="NCBI Taxonomy" id="2917812"/>
    <lineage>
        <taxon>Archaea</taxon>
        <taxon>Methanobacteriati</taxon>
        <taxon>Methanobacteriota</taxon>
        <taxon>Stenosarchaea group</taxon>
        <taxon>Halobacteria</taxon>
        <taxon>Halobacteriales</taxon>
        <taxon>Haloferacaceae</taxon>
        <taxon>Natronocalculus</taxon>
    </lineage>
</organism>
<keyword evidence="1" id="KW-0472">Membrane</keyword>
<keyword evidence="4" id="KW-1185">Reference proteome</keyword>
<dbReference type="EMBL" id="JAKRVX010000003">
    <property type="protein sequence ID" value="MCL9817401.1"/>
    <property type="molecule type" value="Genomic_DNA"/>
</dbReference>
<dbReference type="Pfam" id="PF09851">
    <property type="entry name" value="SHOCT"/>
    <property type="match status" value="1"/>
</dbReference>
<dbReference type="AlphaFoldDB" id="A0AAE3FY80"/>
<keyword evidence="1" id="KW-1133">Transmembrane helix</keyword>
<keyword evidence="1" id="KW-0812">Transmembrane</keyword>
<comment type="caution">
    <text evidence="3">The sequence shown here is derived from an EMBL/GenBank/DDBJ whole genome shotgun (WGS) entry which is preliminary data.</text>
</comment>
<dbReference type="InterPro" id="IPR018649">
    <property type="entry name" value="SHOCT"/>
</dbReference>
<evidence type="ECO:0000313" key="4">
    <source>
        <dbReference type="Proteomes" id="UP001203207"/>
    </source>
</evidence>
<reference evidence="3" key="2">
    <citation type="submission" date="2022-02" db="EMBL/GenBank/DDBJ databases">
        <authorList>
            <person name="Elcheninov A.G."/>
            <person name="Sorokin D.Y."/>
            <person name="Kublanov I.V."/>
        </authorList>
    </citation>
    <scope>NUCLEOTIDE SEQUENCE</scope>
    <source>
        <strain evidence="3">AArc-St2</strain>
    </source>
</reference>
<reference evidence="3" key="1">
    <citation type="journal article" date="2022" name="Syst. Appl. Microbiol.">
        <title>Natronocalculus amylovorans gen. nov., sp. nov., and Natranaeroarchaeum aerophilus sp. nov., dominant culturable amylolytic natronoarchaea from hypersaline soda lakes in southwestern Siberia.</title>
        <authorList>
            <person name="Sorokin D.Y."/>
            <person name="Elcheninov A.G."/>
            <person name="Khizhniak T.V."/>
            <person name="Koenen M."/>
            <person name="Bale N.J."/>
            <person name="Damste J.S.S."/>
            <person name="Kublanov I.V."/>
        </authorList>
    </citation>
    <scope>NUCLEOTIDE SEQUENCE</scope>
    <source>
        <strain evidence="3">AArc-St2</strain>
    </source>
</reference>
<sequence length="130" mass="14856">MSDTLREFVAEDLWLLLGIVTFALVAVFGAVGLEILAGPMAIIGWFLITPIFLFWGEEIAEVLFDDEEVFSTPEPEDPIDLLKHRYATGEIDDEEFEHRLERLLDVDELPDGVFSNSQETREATIERLRE</sequence>
<gene>
    <name evidence="3" type="ORF">AArcSt2_10645</name>
</gene>
<evidence type="ECO:0000259" key="2">
    <source>
        <dbReference type="Pfam" id="PF09851"/>
    </source>
</evidence>
<protein>
    <submittedName>
        <fullName evidence="3">SHOCT domain-containing protein</fullName>
    </submittedName>
</protein>